<dbReference type="RefSeq" id="WP_208405413.1">
    <property type="nucleotide sequence ID" value="NZ_BJLP01000084.1"/>
</dbReference>
<reference evidence="1 2" key="1">
    <citation type="submission" date="2019-06" db="EMBL/GenBank/DDBJ databases">
        <title>Whole genome shotgun sequence of Cellulomonas uda NBRC 3747.</title>
        <authorList>
            <person name="Hosoyama A."/>
            <person name="Uohara A."/>
            <person name="Ohji S."/>
            <person name="Ichikawa N."/>
        </authorList>
    </citation>
    <scope>NUCLEOTIDE SEQUENCE [LARGE SCALE GENOMIC DNA]</scope>
    <source>
        <strain evidence="1 2">NBRC 3747</strain>
    </source>
</reference>
<evidence type="ECO:0000313" key="1">
    <source>
        <dbReference type="EMBL" id="GEA82702.1"/>
    </source>
</evidence>
<dbReference type="EMBL" id="BJLP01000084">
    <property type="protein sequence ID" value="GEA82702.1"/>
    <property type="molecule type" value="Genomic_DNA"/>
</dbReference>
<dbReference type="Proteomes" id="UP000315842">
    <property type="component" value="Unassembled WGS sequence"/>
</dbReference>
<proteinExistence type="predicted"/>
<gene>
    <name evidence="1" type="ORF">CUD01_31460</name>
</gene>
<accession>A0A4Y3KFF9</accession>
<keyword evidence="2" id="KW-1185">Reference proteome</keyword>
<name>A0A4Y3KFF9_CELUD</name>
<dbReference type="AlphaFoldDB" id="A0A4Y3KFF9"/>
<sequence length="130" mass="14464">MAMVQSAGLILIGYWVGEGAPGWPSPSDFVDDAWDLDVRDEIKDYLRRGFVARAYMGYSPCRMCGKSNGSLELSDGTYVWPEGLAHYVADHGVRLPEPFVAHALAEIEFFENAERDESWWRGQAETGGTS</sequence>
<organism evidence="1 2">
    <name type="scientific">Cellulomonas uda</name>
    <dbReference type="NCBI Taxonomy" id="1714"/>
    <lineage>
        <taxon>Bacteria</taxon>
        <taxon>Bacillati</taxon>
        <taxon>Actinomycetota</taxon>
        <taxon>Actinomycetes</taxon>
        <taxon>Micrococcales</taxon>
        <taxon>Cellulomonadaceae</taxon>
        <taxon>Cellulomonas</taxon>
    </lineage>
</organism>
<comment type="caution">
    <text evidence="1">The sequence shown here is derived from an EMBL/GenBank/DDBJ whole genome shotgun (WGS) entry which is preliminary data.</text>
</comment>
<evidence type="ECO:0000313" key="2">
    <source>
        <dbReference type="Proteomes" id="UP000315842"/>
    </source>
</evidence>
<protein>
    <submittedName>
        <fullName evidence="1">Uncharacterized protein</fullName>
    </submittedName>
</protein>